<keyword evidence="3 13" id="KW-0812">Transmembrane</keyword>
<evidence type="ECO:0000256" key="2">
    <source>
        <dbReference type="ARBA" id="ARBA00022475"/>
    </source>
</evidence>
<evidence type="ECO:0000256" key="9">
    <source>
        <dbReference type="ARBA" id="ARBA00023170"/>
    </source>
</evidence>
<feature type="transmembrane region" description="Helical" evidence="14">
    <location>
        <begin position="391"/>
        <end position="410"/>
    </location>
</feature>
<keyword evidence="16" id="KW-1185">Reference proteome</keyword>
<evidence type="ECO:0000256" key="6">
    <source>
        <dbReference type="ARBA" id="ARBA00023136"/>
    </source>
</evidence>
<dbReference type="InterPro" id="IPR000276">
    <property type="entry name" value="GPCR_Rhodpsn"/>
</dbReference>
<dbReference type="Proteomes" id="UP000050640">
    <property type="component" value="Unplaced"/>
</dbReference>
<dbReference type="STRING" id="1147741.A0A0R3RRC6"/>
<dbReference type="GO" id="GO:0008188">
    <property type="term" value="F:neuropeptide receptor activity"/>
    <property type="evidence" value="ECO:0007669"/>
    <property type="project" value="TreeGrafter"/>
</dbReference>
<keyword evidence="12" id="KW-0449">Lipoprotein</keyword>
<dbReference type="Gene3D" id="1.20.1070.10">
    <property type="entry name" value="Rhodopsin 7-helix transmembrane proteins"/>
    <property type="match status" value="1"/>
</dbReference>
<organism evidence="16 17">
    <name type="scientific">Elaeophora elaphi</name>
    <dbReference type="NCBI Taxonomy" id="1147741"/>
    <lineage>
        <taxon>Eukaryota</taxon>
        <taxon>Metazoa</taxon>
        <taxon>Ecdysozoa</taxon>
        <taxon>Nematoda</taxon>
        <taxon>Chromadorea</taxon>
        <taxon>Rhabditida</taxon>
        <taxon>Spirurina</taxon>
        <taxon>Spiruromorpha</taxon>
        <taxon>Filarioidea</taxon>
        <taxon>Onchocercidae</taxon>
        <taxon>Elaeophora</taxon>
    </lineage>
</organism>
<evidence type="ECO:0000256" key="1">
    <source>
        <dbReference type="ARBA" id="ARBA00004651"/>
    </source>
</evidence>
<dbReference type="SUPFAM" id="SSF81321">
    <property type="entry name" value="Family A G protein-coupled receptor-like"/>
    <property type="match status" value="1"/>
</dbReference>
<evidence type="ECO:0000256" key="11">
    <source>
        <dbReference type="ARBA" id="ARBA00023224"/>
    </source>
</evidence>
<accession>A0A0R3RRC6</accession>
<dbReference type="InterPro" id="IPR009126">
    <property type="entry name" value="Cholcskin_rcpt"/>
</dbReference>
<feature type="transmembrane region" description="Helical" evidence="14">
    <location>
        <begin position="196"/>
        <end position="221"/>
    </location>
</feature>
<sequence>MQSLLLSFCSNFQQHSMRSVTNIYLLNLAISDLMLSVICMPPTLVSSVIYCWVFGDLLCKLFAYLQPVVVTASAYTLAVIAFERYYAICKPFHSRIWHTRSHAYTMITLVWLISVLANLLMLFMFELQTYNVNGLTCAPKHRPILHFGYQVELIPIANLLLHSTIDQFVSGNFCEIKSLRNKSSYQTKKSFDHLQIYMTSVLLLIPLCIMIVLYGSVIHALRVDMKDRKVDHASAPTTSTVFWRQPYSLDLIARLVLVNFPDTTSVTAQNDEQQRSYKGAIRGGLKIFKSKNGKNINCFYTSMKQIRTNSDATTLSVPRKHKSVDYSSKNSLRSTHSERSILAKQRVIKMLIVIVIIFFCCWTPNYMWWLLLTAQDSFRTFDIWNSEVNTAITVLCYISSCANPITYCFLNKKFRTALLITFGCLRKNPSHFPTILLPEAPMDTFAQKKSNEEMIALRAERTNRSGQSAINVIHSRTVLYRTSSATTIDSNEYRLPAKKETNIRVAADGKEKRNLLEAIVIKPNISSS</sequence>
<keyword evidence="9 13" id="KW-0675">Receptor</keyword>
<keyword evidence="4 14" id="KW-1133">Transmembrane helix</keyword>
<dbReference type="PRINTS" id="PR00237">
    <property type="entry name" value="GPCRRHODOPSN"/>
</dbReference>
<dbReference type="GO" id="GO:0005886">
    <property type="term" value="C:plasma membrane"/>
    <property type="evidence" value="ECO:0007669"/>
    <property type="project" value="UniProtKB-SubCell"/>
</dbReference>
<keyword evidence="8" id="KW-1015">Disulfide bond</keyword>
<evidence type="ECO:0000256" key="7">
    <source>
        <dbReference type="ARBA" id="ARBA00023139"/>
    </source>
</evidence>
<comment type="similarity">
    <text evidence="13">Belongs to the G-protein coupled receptor 1 family.</text>
</comment>
<keyword evidence="2" id="KW-1003">Cell membrane</keyword>
<dbReference type="WBParaSite" id="EEL_0000428201-mRNA-1">
    <property type="protein sequence ID" value="EEL_0000428201-mRNA-1"/>
    <property type="gene ID" value="EEL_0000428201"/>
</dbReference>
<dbReference type="AlphaFoldDB" id="A0A0R3RRC6"/>
<dbReference type="PANTHER" id="PTHR24238">
    <property type="entry name" value="G-PROTEIN COUPLED RECEPTOR"/>
    <property type="match status" value="1"/>
</dbReference>
<evidence type="ECO:0000256" key="5">
    <source>
        <dbReference type="ARBA" id="ARBA00023040"/>
    </source>
</evidence>
<dbReference type="PROSITE" id="PS50262">
    <property type="entry name" value="G_PROTEIN_RECEP_F1_2"/>
    <property type="match status" value="1"/>
</dbReference>
<evidence type="ECO:0000259" key="15">
    <source>
        <dbReference type="PROSITE" id="PS50262"/>
    </source>
</evidence>
<dbReference type="PRINTS" id="PR01822">
    <property type="entry name" value="CCYSTOKININR"/>
</dbReference>
<feature type="transmembrane region" description="Helical" evidence="14">
    <location>
        <begin position="24"/>
        <end position="55"/>
    </location>
</feature>
<name>A0A0R3RRC6_9BILA</name>
<evidence type="ECO:0000313" key="16">
    <source>
        <dbReference type="Proteomes" id="UP000050640"/>
    </source>
</evidence>
<evidence type="ECO:0000256" key="13">
    <source>
        <dbReference type="RuleBase" id="RU000688"/>
    </source>
</evidence>
<protein>
    <submittedName>
        <fullName evidence="17">G_PROTEIN_RECEP_F1_2 domain-containing protein</fullName>
    </submittedName>
</protein>
<keyword evidence="10" id="KW-0325">Glycoprotein</keyword>
<feature type="transmembrane region" description="Helical" evidence="14">
    <location>
        <begin position="103"/>
        <end position="125"/>
    </location>
</feature>
<dbReference type="Pfam" id="PF00001">
    <property type="entry name" value="7tm_1"/>
    <property type="match status" value="2"/>
</dbReference>
<dbReference type="InterPro" id="IPR017452">
    <property type="entry name" value="GPCR_Rhodpsn_7TM"/>
</dbReference>
<evidence type="ECO:0000256" key="8">
    <source>
        <dbReference type="ARBA" id="ARBA00023157"/>
    </source>
</evidence>
<keyword evidence="5 13" id="KW-0297">G-protein coupled receptor</keyword>
<evidence type="ECO:0000256" key="10">
    <source>
        <dbReference type="ARBA" id="ARBA00023180"/>
    </source>
</evidence>
<evidence type="ECO:0000256" key="3">
    <source>
        <dbReference type="ARBA" id="ARBA00022692"/>
    </source>
</evidence>
<evidence type="ECO:0000256" key="14">
    <source>
        <dbReference type="SAM" id="Phobius"/>
    </source>
</evidence>
<evidence type="ECO:0000256" key="12">
    <source>
        <dbReference type="ARBA" id="ARBA00023288"/>
    </source>
</evidence>
<dbReference type="PANTHER" id="PTHR24238:SF75">
    <property type="entry name" value="CHOLECYSTOKININ-LIKE RECEPTOR AT 17D1-RELATED"/>
    <property type="match status" value="1"/>
</dbReference>
<keyword evidence="11 13" id="KW-0807">Transducer</keyword>
<feature type="transmembrane region" description="Helical" evidence="14">
    <location>
        <begin position="61"/>
        <end position="82"/>
    </location>
</feature>
<feature type="transmembrane region" description="Helical" evidence="14">
    <location>
        <begin position="347"/>
        <end position="371"/>
    </location>
</feature>
<evidence type="ECO:0000313" key="17">
    <source>
        <dbReference type="WBParaSite" id="EEL_0000428201-mRNA-1"/>
    </source>
</evidence>
<reference evidence="17" key="1">
    <citation type="submission" date="2017-02" db="UniProtKB">
        <authorList>
            <consortium name="WormBaseParasite"/>
        </authorList>
    </citation>
    <scope>IDENTIFICATION</scope>
</reference>
<keyword evidence="6 14" id="KW-0472">Membrane</keyword>
<keyword evidence="7" id="KW-0564">Palmitate</keyword>
<feature type="domain" description="G-protein coupled receptors family 1 profile" evidence="15">
    <location>
        <begin position="3"/>
        <end position="407"/>
    </location>
</feature>
<proteinExistence type="inferred from homology"/>
<evidence type="ECO:0000256" key="4">
    <source>
        <dbReference type="ARBA" id="ARBA00022989"/>
    </source>
</evidence>
<comment type="subcellular location">
    <subcellularLocation>
        <location evidence="1">Cell membrane</location>
        <topology evidence="1">Multi-pass membrane protein</topology>
    </subcellularLocation>
</comment>
<dbReference type="PROSITE" id="PS00237">
    <property type="entry name" value="G_PROTEIN_RECEP_F1_1"/>
    <property type="match status" value="1"/>
</dbReference>